<feature type="compositionally biased region" description="Basic and acidic residues" evidence="5">
    <location>
        <begin position="252"/>
        <end position="262"/>
    </location>
</feature>
<dbReference type="PANTHER" id="PTHR10048:SF15">
    <property type="entry name" value="PHOSPHATIDYLINOSITOL 4-KINASE ALPHA"/>
    <property type="match status" value="1"/>
</dbReference>
<evidence type="ECO:0000313" key="9">
    <source>
        <dbReference type="Proteomes" id="UP000821853"/>
    </source>
</evidence>
<dbReference type="GO" id="GO:0048015">
    <property type="term" value="P:phosphatidylinositol-mediated signaling"/>
    <property type="evidence" value="ECO:0007669"/>
    <property type="project" value="TreeGrafter"/>
</dbReference>
<keyword evidence="3" id="KW-0808">Transferase</keyword>
<dbReference type="PANTHER" id="PTHR10048">
    <property type="entry name" value="PHOSPHATIDYLINOSITOL KINASE"/>
    <property type="match status" value="1"/>
</dbReference>
<dbReference type="GO" id="GO:0005737">
    <property type="term" value="C:cytoplasm"/>
    <property type="evidence" value="ECO:0007669"/>
    <property type="project" value="TreeGrafter"/>
</dbReference>
<protein>
    <recommendedName>
        <fullName evidence="2">1-phosphatidylinositol 4-kinase</fullName>
        <ecNumber evidence="2">2.7.1.67</ecNumber>
    </recommendedName>
</protein>
<comment type="similarity">
    <text evidence="1">Belongs to the PI3/PI4-kinase family. Type III PI4K subfamily.</text>
</comment>
<dbReference type="CDD" id="cd05167">
    <property type="entry name" value="PI4Kc_III_alpha"/>
    <property type="match status" value="1"/>
</dbReference>
<proteinExistence type="inferred from homology"/>
<evidence type="ECO:0000259" key="6">
    <source>
        <dbReference type="PROSITE" id="PS50290"/>
    </source>
</evidence>
<reference evidence="8 9" key="1">
    <citation type="journal article" date="2020" name="Cell">
        <title>Large-Scale Comparative Analyses of Tick Genomes Elucidate Their Genetic Diversity and Vector Capacities.</title>
        <authorList>
            <consortium name="Tick Genome and Microbiome Consortium (TIGMIC)"/>
            <person name="Jia N."/>
            <person name="Wang J."/>
            <person name="Shi W."/>
            <person name="Du L."/>
            <person name="Sun Y."/>
            <person name="Zhan W."/>
            <person name="Jiang J.F."/>
            <person name="Wang Q."/>
            <person name="Zhang B."/>
            <person name="Ji P."/>
            <person name="Bell-Sakyi L."/>
            <person name="Cui X.M."/>
            <person name="Yuan T.T."/>
            <person name="Jiang B.G."/>
            <person name="Yang W.F."/>
            <person name="Lam T.T."/>
            <person name="Chang Q.C."/>
            <person name="Ding S.J."/>
            <person name="Wang X.J."/>
            <person name="Zhu J.G."/>
            <person name="Ruan X.D."/>
            <person name="Zhao L."/>
            <person name="Wei J.T."/>
            <person name="Ye R.Z."/>
            <person name="Que T.C."/>
            <person name="Du C.H."/>
            <person name="Zhou Y.H."/>
            <person name="Cheng J.X."/>
            <person name="Dai P.F."/>
            <person name="Guo W.B."/>
            <person name="Han X.H."/>
            <person name="Huang E.J."/>
            <person name="Li L.F."/>
            <person name="Wei W."/>
            <person name="Gao Y.C."/>
            <person name="Liu J.Z."/>
            <person name="Shao H.Z."/>
            <person name="Wang X."/>
            <person name="Wang C.C."/>
            <person name="Yang T.C."/>
            <person name="Huo Q.B."/>
            <person name="Li W."/>
            <person name="Chen H.Y."/>
            <person name="Chen S.E."/>
            <person name="Zhou L.G."/>
            <person name="Ni X.B."/>
            <person name="Tian J.H."/>
            <person name="Sheng Y."/>
            <person name="Liu T."/>
            <person name="Pan Y.S."/>
            <person name="Xia L.Y."/>
            <person name="Li J."/>
            <person name="Zhao F."/>
            <person name="Cao W.C."/>
        </authorList>
    </citation>
    <scope>NUCLEOTIDE SEQUENCE [LARGE SCALE GENOMIC DNA]</scope>
    <source>
        <strain evidence="8">HaeL-2018</strain>
    </source>
</reference>
<name>A0A9J6GCN4_HAELO</name>
<comment type="caution">
    <text evidence="8">The sequence shown here is derived from an EMBL/GenBank/DDBJ whole genome shotgun (WGS) entry which is preliminary data.</text>
</comment>
<evidence type="ECO:0000259" key="7">
    <source>
        <dbReference type="PROSITE" id="PS51545"/>
    </source>
</evidence>
<dbReference type="OrthoDB" id="10264149at2759"/>
<dbReference type="OMA" id="TIEVWQS"/>
<dbReference type="InterPro" id="IPR015433">
    <property type="entry name" value="PI3/4_kinase"/>
</dbReference>
<gene>
    <name evidence="8" type="ORF">HPB48_004982</name>
</gene>
<evidence type="ECO:0000256" key="2">
    <source>
        <dbReference type="ARBA" id="ARBA00012169"/>
    </source>
</evidence>
<dbReference type="PROSITE" id="PS50290">
    <property type="entry name" value="PI3_4_KINASE_3"/>
    <property type="match status" value="1"/>
</dbReference>
<evidence type="ECO:0000256" key="5">
    <source>
        <dbReference type="SAM" id="MobiDB-lite"/>
    </source>
</evidence>
<dbReference type="Gene3D" id="1.10.1070.11">
    <property type="entry name" value="Phosphatidylinositol 3-/4-kinase, catalytic domain"/>
    <property type="match status" value="1"/>
</dbReference>
<evidence type="ECO:0000256" key="1">
    <source>
        <dbReference type="ARBA" id="ARBA00006209"/>
    </source>
</evidence>
<dbReference type="InterPro" id="IPR045495">
    <property type="entry name" value="PI4K_N"/>
</dbReference>
<organism evidence="8 9">
    <name type="scientific">Haemaphysalis longicornis</name>
    <name type="common">Bush tick</name>
    <dbReference type="NCBI Taxonomy" id="44386"/>
    <lineage>
        <taxon>Eukaryota</taxon>
        <taxon>Metazoa</taxon>
        <taxon>Ecdysozoa</taxon>
        <taxon>Arthropoda</taxon>
        <taxon>Chelicerata</taxon>
        <taxon>Arachnida</taxon>
        <taxon>Acari</taxon>
        <taxon>Parasitiformes</taxon>
        <taxon>Ixodida</taxon>
        <taxon>Ixodoidea</taxon>
        <taxon>Ixodidae</taxon>
        <taxon>Haemaphysalinae</taxon>
        <taxon>Haemaphysalis</taxon>
    </lineage>
</organism>
<dbReference type="EMBL" id="JABSTR010000006">
    <property type="protein sequence ID" value="KAH9373237.1"/>
    <property type="molecule type" value="Genomic_DNA"/>
</dbReference>
<dbReference type="InterPro" id="IPR036940">
    <property type="entry name" value="PI3/4_kinase_cat_sf"/>
</dbReference>
<dbReference type="InterPro" id="IPR018936">
    <property type="entry name" value="PI3/4_kinase_CS"/>
</dbReference>
<dbReference type="Proteomes" id="UP000821853">
    <property type="component" value="Chromosome 4"/>
</dbReference>
<dbReference type="InterPro" id="IPR000403">
    <property type="entry name" value="PI3/4_kinase_cat_dom"/>
</dbReference>
<dbReference type="FunFam" id="1.25.40.70:FF:000011">
    <property type="entry name" value="Phosphatidylinositol 4-kinase alpha"/>
    <property type="match status" value="1"/>
</dbReference>
<feature type="domain" description="PI3K/PI4K catalytic" evidence="6">
    <location>
        <begin position="1810"/>
        <end position="2078"/>
    </location>
</feature>
<feature type="region of interest" description="Disordered" evidence="5">
    <location>
        <begin position="203"/>
        <end position="226"/>
    </location>
</feature>
<sequence>MAVSYSDRKFFFTAVQHLARSLASMKPTPLEKLENLLRLCPEESPQGTFRIDQRGQEAVIATGIYFLESGFQYKDKIVPYFLRLLRGLGKAVWLDEIKLSDQERIPVCERFAFCLGTLLSDIAYLCEDLREEIITAQIDFLAVLVSICKSFADAQTPRGSTGKVTLCRAIVPLLIGTARALGRAKASSPPLFCEIFPQPVKVVPSTEDSPRPRSNSNAGNTLPKRRTFNNFRPIIPRSLSELSQLTHNRNKSCRDDGEDLTRRSSLQSQTSVSYDPTTYFFCKHGSSYSQMHGLPRIQNPLMLSISKLQTILGLAKKILSKDLLQFLDNQAVEVYSTGQLKLFPYKSFNEVLNLVMLMLLQELLCHQTGHPAPFTKDVQEFVKVLFLNGQTELQSKNHDACEKEDRESNYATVNRFKLNVQANAACVDLLVWATTDENGAETLCGFLYDKINSPCNVKLALGHMPLLLVCLEGLGKLAEKFPIIAQTSISALRDFLVNSSPILTKLHFQNCNSASRSGGAGATGISLTESSQASHKSGTVTTSVLAYEKLRDTAIENLCRALRVGLQQDSECVQAFLASVSIRLYQAENKDLEPGLVATNTILALGHVAVALKDTPKTTKSILQFFQQKFCQPASPLDSLIIDQLGCMVIAKVEHTVYEEIMKMFTMITVESSSAYNVGSVEDRKQGYRHVSLAVINALANVAASLQGEEDQLELLGTLLELFVQLGLEGRRASEKQAALKASSSAGNLGVLIPVIAVLIRRLPPVIDPKPRLHKLFWDFWLYSVVMGFTSESGLWPREWYDGVREIAAKSPLLVSKEHLRSVLQYNSAIRNDTVSLGELQELKNQILKQLKTEHSQDVSAVVNKLNFSQCTYLLSVLRLETLRVQNLHGENSFQNMMKYMEFSTIQKDKAGMWQCIMAVADKVFMVLLDVMSNKPRKKERDEELEKHATFLLLKFNHPQKQIRRVADKYLSALVDTFPHLLWSGKVLWTMLNILHVLAKSLELDPNELISELPVPGTSYVLTLTDTLEARESIVQDFAARCQGIVQEAVKWAPIITRSHLEEYLACYSYTADGLTQHSGVALAIESVLQFAGLNNYSAPLPLSTLDKWPSCVKNNCSEFVCSMGLRCRFAGEITGLMMGAEDFEAVHKELSLRLLSQLKQSWEKKDERMHKECIFRVCALLIHCSGTDRSLLHALCWSPVELFTEEAVRGTVSCWQWLLAARPDLELPFLQEMSAAWHMTVDKKMGLFSEDPLQIDPSAAHEGEVLEPKPPFVQPHTIWVRFLAERIETAKYSSLDQVEIFAHILHRSFSVNIGQDKNHCCRHVAAVGTQFRLLTAGLSLLQGDVLPHGIGKSVLRERIYSAALDYFCGPQMCPTQQGADLRDDINVLVKFWLAVHADKKYLKATTMSDIWETSTQSNLSVIMNPDLRGSTEVLQSRSTPTGWINTVPLSSNMSTISRRSSAGRGSATKDASTEIFVRDYLKKRNLILGLLAVEIEFLITWYNPLSAWERSVTGEDAIATWRSQPVIDRSMKEVARLSWETSPCLAIYIPCRFKTSDTIRAEVSRLVQQNPTAVCHLPEALQYLTTPESVLGDPLELNHMLTWAHVSPIKALAYFSRQFPPHPITAQYAVRALSSFPPDTVLFYIPQIMQAVRYDAMGYVTEFIKTAASKSQLLAHQMIWNMKTNMFIDEEGTQQDPDLYENFDHIMRHIINCLSGPAKQFYEREFDFFQKITAISGEIRVFPKGAERKKACLSELSKIVVQPGCYLPSNPEAVVIDIDYKSGTPMQSAAKAPFLARFKVCRCGIKELESKAMSVSQSGMQQLNMGNEYWQAAIFKVGDDVRQDMLALQVIGLFKNIFNQAGLDLYLFPYRVVATAPGCGVIECVPNAKSRDQLGRQTDIGMYEYFIKKYGDESTTAFREARRNFIKSMAAYSVIGFLLQIKDRHNGNIMLDTDGHIIHIDFGFMFESSPGGNLGFEPDIKLTDEMVMIMGGKMEAAPFRWFMELCVRAYLAVRPYREDIVTLGLPDAGHWSALLQRADNKASPVKVRPTRCGEGGSSVHAEDYPGLVPQLQNTHLRHDPVLPKPDPILNVAVVPCSDHILTSIEILFSSARGTQFQSFVGLSAALLILSVCAHVL</sequence>
<dbReference type="Pfam" id="PF00613">
    <property type="entry name" value="PI3Ka"/>
    <property type="match status" value="1"/>
</dbReference>
<evidence type="ECO:0000256" key="3">
    <source>
        <dbReference type="ARBA" id="ARBA00022679"/>
    </source>
</evidence>
<keyword evidence="9" id="KW-1185">Reference proteome</keyword>
<dbReference type="PROSITE" id="PS00916">
    <property type="entry name" value="PI3_4_KINASE_2"/>
    <property type="match status" value="1"/>
</dbReference>
<evidence type="ECO:0000256" key="4">
    <source>
        <dbReference type="ARBA" id="ARBA00022777"/>
    </source>
</evidence>
<accession>A0A9J6GCN4</accession>
<dbReference type="EC" id="2.7.1.67" evidence="2"/>
<keyword evidence="4" id="KW-0418">Kinase</keyword>
<dbReference type="PROSITE" id="PS51545">
    <property type="entry name" value="PIK_HELICAL"/>
    <property type="match status" value="1"/>
</dbReference>
<dbReference type="SUPFAM" id="SSF48371">
    <property type="entry name" value="ARM repeat"/>
    <property type="match status" value="1"/>
</dbReference>
<dbReference type="VEuPathDB" id="VectorBase:HLOH_049717"/>
<dbReference type="GO" id="GO:0004430">
    <property type="term" value="F:1-phosphatidylinositol 4-kinase activity"/>
    <property type="evidence" value="ECO:0007669"/>
    <property type="project" value="UniProtKB-EC"/>
</dbReference>
<dbReference type="SUPFAM" id="SSF56112">
    <property type="entry name" value="Protein kinase-like (PK-like)"/>
    <property type="match status" value="1"/>
</dbReference>
<dbReference type="Pfam" id="PF00454">
    <property type="entry name" value="PI3_PI4_kinase"/>
    <property type="match status" value="1"/>
</dbReference>
<dbReference type="SMART" id="SM00146">
    <property type="entry name" value="PI3Kc"/>
    <property type="match status" value="1"/>
</dbReference>
<dbReference type="Gene3D" id="3.30.1010.10">
    <property type="entry name" value="Phosphatidylinositol 3-kinase Catalytic Subunit, Chain A, domain 4"/>
    <property type="match status" value="1"/>
</dbReference>
<dbReference type="InterPro" id="IPR011009">
    <property type="entry name" value="Kinase-like_dom_sf"/>
</dbReference>
<feature type="domain" description="PIK helical" evidence="7">
    <location>
        <begin position="1522"/>
        <end position="1707"/>
    </location>
</feature>
<dbReference type="InterPro" id="IPR001263">
    <property type="entry name" value="PI3K_accessory_dom"/>
</dbReference>
<evidence type="ECO:0000313" key="8">
    <source>
        <dbReference type="EMBL" id="KAH9373237.1"/>
    </source>
</evidence>
<dbReference type="PROSITE" id="PS00915">
    <property type="entry name" value="PI3_4_KINASE_1"/>
    <property type="match status" value="1"/>
</dbReference>
<dbReference type="Pfam" id="PF19274">
    <property type="entry name" value="PI4K_N"/>
    <property type="match status" value="3"/>
</dbReference>
<dbReference type="FunFam" id="3.30.1010.10:FF:000009">
    <property type="entry name" value="Phosphatidylinositol 4-kinase, catalytic, alpha"/>
    <property type="match status" value="1"/>
</dbReference>
<dbReference type="SMART" id="SM00145">
    <property type="entry name" value="PI3Ka"/>
    <property type="match status" value="1"/>
</dbReference>
<dbReference type="InterPro" id="IPR042236">
    <property type="entry name" value="PI3K_accessory_sf"/>
</dbReference>
<dbReference type="GO" id="GO:0046854">
    <property type="term" value="P:phosphatidylinositol phosphate biosynthetic process"/>
    <property type="evidence" value="ECO:0007669"/>
    <property type="project" value="InterPro"/>
</dbReference>
<dbReference type="Gene3D" id="1.25.40.70">
    <property type="entry name" value="Phosphatidylinositol 3-kinase, accessory domain (PIK)"/>
    <property type="match status" value="1"/>
</dbReference>
<dbReference type="GO" id="GO:0005886">
    <property type="term" value="C:plasma membrane"/>
    <property type="evidence" value="ECO:0007669"/>
    <property type="project" value="TreeGrafter"/>
</dbReference>
<feature type="region of interest" description="Disordered" evidence="5">
    <location>
        <begin position="245"/>
        <end position="269"/>
    </location>
</feature>
<dbReference type="InterPro" id="IPR016024">
    <property type="entry name" value="ARM-type_fold"/>
</dbReference>